<evidence type="ECO:0000313" key="3">
    <source>
        <dbReference type="Proteomes" id="UP001642464"/>
    </source>
</evidence>
<evidence type="ECO:0008006" key="4">
    <source>
        <dbReference type="Google" id="ProtNLM"/>
    </source>
</evidence>
<feature type="compositionally biased region" description="Basic residues" evidence="1">
    <location>
        <begin position="138"/>
        <end position="156"/>
    </location>
</feature>
<organism evidence="2 3">
    <name type="scientific">Durusdinium trenchii</name>
    <dbReference type="NCBI Taxonomy" id="1381693"/>
    <lineage>
        <taxon>Eukaryota</taxon>
        <taxon>Sar</taxon>
        <taxon>Alveolata</taxon>
        <taxon>Dinophyceae</taxon>
        <taxon>Suessiales</taxon>
        <taxon>Symbiodiniaceae</taxon>
        <taxon>Durusdinium</taxon>
    </lineage>
</organism>
<evidence type="ECO:0000256" key="1">
    <source>
        <dbReference type="SAM" id="MobiDB-lite"/>
    </source>
</evidence>
<feature type="compositionally biased region" description="Basic and acidic residues" evidence="1">
    <location>
        <begin position="94"/>
        <end position="111"/>
    </location>
</feature>
<reference evidence="2 3" key="1">
    <citation type="submission" date="2024-02" db="EMBL/GenBank/DDBJ databases">
        <authorList>
            <person name="Chen Y."/>
            <person name="Shah S."/>
            <person name="Dougan E. K."/>
            <person name="Thang M."/>
            <person name="Chan C."/>
        </authorList>
    </citation>
    <scope>NUCLEOTIDE SEQUENCE [LARGE SCALE GENOMIC DNA]</scope>
</reference>
<dbReference type="SUPFAM" id="SSF54928">
    <property type="entry name" value="RNA-binding domain, RBD"/>
    <property type="match status" value="1"/>
</dbReference>
<evidence type="ECO:0000313" key="2">
    <source>
        <dbReference type="EMBL" id="CAK9102236.1"/>
    </source>
</evidence>
<protein>
    <recommendedName>
        <fullName evidence="4">RRM domain-containing protein</fullName>
    </recommendedName>
</protein>
<accession>A0ABP0RSP3</accession>
<name>A0ABP0RSP3_9DINO</name>
<feature type="compositionally biased region" description="Basic and acidic residues" evidence="1">
    <location>
        <begin position="126"/>
        <end position="137"/>
    </location>
</feature>
<keyword evidence="3" id="KW-1185">Reference proteome</keyword>
<proteinExistence type="predicted"/>
<dbReference type="CDD" id="cd00590">
    <property type="entry name" value="RRM_SF"/>
    <property type="match status" value="1"/>
</dbReference>
<gene>
    <name evidence="2" type="ORF">SCF082_LOCUS47785</name>
</gene>
<dbReference type="Proteomes" id="UP001642464">
    <property type="component" value="Unassembled WGS sequence"/>
</dbReference>
<dbReference type="InterPro" id="IPR012677">
    <property type="entry name" value="Nucleotide-bd_a/b_plait_sf"/>
</dbReference>
<dbReference type="Gene3D" id="3.30.70.330">
    <property type="match status" value="1"/>
</dbReference>
<feature type="region of interest" description="Disordered" evidence="1">
    <location>
        <begin position="77"/>
        <end position="156"/>
    </location>
</feature>
<comment type="caution">
    <text evidence="2">The sequence shown here is derived from an EMBL/GenBank/DDBJ whole genome shotgun (WGS) entry which is preliminary data.</text>
</comment>
<dbReference type="EMBL" id="CAXAMM010041984">
    <property type="protein sequence ID" value="CAK9102236.1"/>
    <property type="molecule type" value="Genomic_DNA"/>
</dbReference>
<sequence>MAGRTIQFIGGVFIQTTRMYLKKEMERYGEVEVCHMGNRDKPEEEPPWVRFLTEKAAQDALDAIEKGEVYVDGNQLKAQWRPARGGRGGPRPPMPEREKEPSHRRDLDFSSRDMMLQARAAAGRNSRRESRGRSGSRDRRRRRSRSRSRSRRDRRR</sequence>
<dbReference type="InterPro" id="IPR035979">
    <property type="entry name" value="RBD_domain_sf"/>
</dbReference>